<sequence length="49" mass="5802">MEVRLSLEQFKLLALRYQKAKKKGKKDLDGYIADRSLRIKKDADTLNEY</sequence>
<keyword evidence="2" id="KW-1185">Reference proteome</keyword>
<dbReference type="EMBL" id="CP009933">
    <property type="protein sequence ID" value="AKA72120.1"/>
    <property type="molecule type" value="Genomic_DNA"/>
</dbReference>
<proteinExistence type="predicted"/>
<dbReference type="AlphaFoldDB" id="A0A0E3K442"/>
<dbReference type="KEGG" id="csq:CSCA_4995"/>
<protein>
    <submittedName>
        <fullName evidence="1">Uncharacterized protein</fullName>
    </submittedName>
</protein>
<reference evidence="1 2" key="1">
    <citation type="journal article" date="2015" name="J. Biotechnol.">
        <title>Complete genome sequence of a malodorant-producing acetogen, Clostridium scatologenes ATCC 25775(T).</title>
        <authorList>
            <person name="Zhu Z."/>
            <person name="Guo T."/>
            <person name="Zheng H."/>
            <person name="Song T."/>
            <person name="Ouyang P."/>
            <person name="Xie J."/>
        </authorList>
    </citation>
    <scope>NUCLEOTIDE SEQUENCE [LARGE SCALE GENOMIC DNA]</scope>
    <source>
        <strain evidence="1 2">ATCC 25775</strain>
    </source>
</reference>
<name>A0A0E3K442_CLOSL</name>
<dbReference type="RefSeq" id="WP_158407992.1">
    <property type="nucleotide sequence ID" value="NZ_CP009933.1"/>
</dbReference>
<evidence type="ECO:0000313" key="1">
    <source>
        <dbReference type="EMBL" id="AKA72120.1"/>
    </source>
</evidence>
<gene>
    <name evidence="1" type="ORF">CSCA_4995</name>
</gene>
<organism evidence="1 2">
    <name type="scientific">Clostridium scatologenes</name>
    <dbReference type="NCBI Taxonomy" id="1548"/>
    <lineage>
        <taxon>Bacteria</taxon>
        <taxon>Bacillati</taxon>
        <taxon>Bacillota</taxon>
        <taxon>Clostridia</taxon>
        <taxon>Eubacteriales</taxon>
        <taxon>Clostridiaceae</taxon>
        <taxon>Clostridium</taxon>
    </lineage>
</organism>
<dbReference type="Proteomes" id="UP000033115">
    <property type="component" value="Chromosome"/>
</dbReference>
<dbReference type="HOGENOM" id="CLU_3134247_0_0_9"/>
<accession>A0A0E3K442</accession>
<evidence type="ECO:0000313" key="2">
    <source>
        <dbReference type="Proteomes" id="UP000033115"/>
    </source>
</evidence>